<keyword evidence="13" id="KW-0675">Receptor</keyword>
<dbReference type="EMBL" id="VTOW01000008">
    <property type="protein sequence ID" value="NKE73550.1"/>
    <property type="molecule type" value="Genomic_DNA"/>
</dbReference>
<dbReference type="InterPro" id="IPR000531">
    <property type="entry name" value="Beta-barrel_TonB"/>
</dbReference>
<dbReference type="GO" id="GO:0009279">
    <property type="term" value="C:cell outer membrane"/>
    <property type="evidence" value="ECO:0007669"/>
    <property type="project" value="UniProtKB-SubCell"/>
</dbReference>
<evidence type="ECO:0000256" key="6">
    <source>
        <dbReference type="ARBA" id="ARBA00023136"/>
    </source>
</evidence>
<evidence type="ECO:0000259" key="12">
    <source>
        <dbReference type="Pfam" id="PF07715"/>
    </source>
</evidence>
<proteinExistence type="inferred from homology"/>
<feature type="signal peptide" evidence="10">
    <location>
        <begin position="1"/>
        <end position="35"/>
    </location>
</feature>
<reference evidence="13 14" key="1">
    <citation type="journal article" date="2020" name="Nature">
        <title>Bacterial chemolithoautotrophy via manganese oxidation.</title>
        <authorList>
            <person name="Yu H."/>
            <person name="Leadbetter J.R."/>
        </authorList>
    </citation>
    <scope>NUCLEOTIDE SEQUENCE [LARGE SCALE GENOMIC DNA]</scope>
    <source>
        <strain evidence="13 14">Mn-1</strain>
    </source>
</reference>
<organism evidence="13 14">
    <name type="scientific">Candidatus Manganitrophus noduliformans</name>
    <dbReference type="NCBI Taxonomy" id="2606439"/>
    <lineage>
        <taxon>Bacteria</taxon>
        <taxon>Pseudomonadati</taxon>
        <taxon>Nitrospirota</taxon>
        <taxon>Nitrospiria</taxon>
        <taxon>Candidatus Troglogloeales</taxon>
        <taxon>Candidatus Manganitrophaceae</taxon>
        <taxon>Candidatus Manganitrophus</taxon>
    </lineage>
</organism>
<keyword evidence="6 8" id="KW-0472">Membrane</keyword>
<evidence type="ECO:0000256" key="2">
    <source>
        <dbReference type="ARBA" id="ARBA00022448"/>
    </source>
</evidence>
<dbReference type="PANTHER" id="PTHR30069:SF42">
    <property type="entry name" value="FERRIC AEROBACTIN RECEPTOR"/>
    <property type="match status" value="1"/>
</dbReference>
<evidence type="ECO:0000256" key="1">
    <source>
        <dbReference type="ARBA" id="ARBA00004571"/>
    </source>
</evidence>
<dbReference type="SUPFAM" id="SSF56935">
    <property type="entry name" value="Porins"/>
    <property type="match status" value="1"/>
</dbReference>
<feature type="domain" description="TonB-dependent receptor-like beta-barrel" evidence="11">
    <location>
        <begin position="264"/>
        <end position="680"/>
    </location>
</feature>
<dbReference type="CDD" id="cd01347">
    <property type="entry name" value="ligand_gated_channel"/>
    <property type="match status" value="1"/>
</dbReference>
<protein>
    <submittedName>
        <fullName evidence="13">TonB-dependent receptor</fullName>
    </submittedName>
</protein>
<dbReference type="Gene3D" id="2.40.170.20">
    <property type="entry name" value="TonB-dependent receptor, beta-barrel domain"/>
    <property type="match status" value="1"/>
</dbReference>
<dbReference type="InterPro" id="IPR012910">
    <property type="entry name" value="Plug_dom"/>
</dbReference>
<keyword evidence="10" id="KW-0732">Signal</keyword>
<comment type="caution">
    <text evidence="13">The sequence shown here is derived from an EMBL/GenBank/DDBJ whole genome shotgun (WGS) entry which is preliminary data.</text>
</comment>
<name>A0A7X6DUA9_9BACT</name>
<keyword evidence="2 8" id="KW-0813">Transport</keyword>
<dbReference type="Proteomes" id="UP000534783">
    <property type="component" value="Unassembled WGS sequence"/>
</dbReference>
<evidence type="ECO:0000256" key="9">
    <source>
        <dbReference type="RuleBase" id="RU003357"/>
    </source>
</evidence>
<dbReference type="GO" id="GO:0015344">
    <property type="term" value="F:siderophore uptake transmembrane transporter activity"/>
    <property type="evidence" value="ECO:0007669"/>
    <property type="project" value="TreeGrafter"/>
</dbReference>
<keyword evidence="7 8" id="KW-0998">Cell outer membrane</keyword>
<dbReference type="GO" id="GO:0044718">
    <property type="term" value="P:siderophore transmembrane transport"/>
    <property type="evidence" value="ECO:0007669"/>
    <property type="project" value="TreeGrafter"/>
</dbReference>
<keyword evidence="4 8" id="KW-0812">Transmembrane</keyword>
<dbReference type="Gene3D" id="2.170.130.10">
    <property type="entry name" value="TonB-dependent receptor, plug domain"/>
    <property type="match status" value="1"/>
</dbReference>
<dbReference type="InterPro" id="IPR039426">
    <property type="entry name" value="TonB-dep_rcpt-like"/>
</dbReference>
<sequence>MQPNKWRSSLMQYFSPLRAWVLVVCLALLSAPAFGQEPEENTPETERLAGEAVEMEEVTVTATRAERPVSSIPGSVTVIPRKEIEEQIAISGDLGDLLGNLVPGMAVSPESSFSAGQTLRGRDVLYLIDGVPMNTDLREVGANLQRIDPSAIERIEVIRGASAVYGSGGAGGIVNIITRQGKEGRPQLRTELRTRFSVVHPDESFSKRIEQSVTGGAGRFNYLLGGSFEDADSRFDANGDRIPRDFLFSDSDYADLFGKLGYKLTDSQRLQFSANYYRAKQERAFAAVGGLVGHEAAEAVEVPPGIFDVADAGAPANPLLREQEVYTLDYFNDRLFGSAVNVQLFFSEFFNRGPFIGFFGGQNLTEQERKAARLNIDTPFTVPLKGTLTWGADLGNQKYHERFTATGSFTPLMDQDNIAGFAQLEVPLAQRVLLRGGLRYELFRLNIPDFTTHPTSGGNAVEGGTLDYDTTTFNLGGVFFVTDTVELFAGFSQGFSITEVGRSLIRTTLPSVEAAKPEPKEVDNYEIGARGAWSKVKASLSTFYSTSDLGTTFVLVNEVLTVQRAPEKVYGVEVILDTQPFAQWGFGGTFSWQKGKREIDGDWTPLPGNRIAPPKATAYVEYALLPRWRNRLQMLYSGNRDEFPGSTAFAEGKVDDFLLFDLLSEIKVWRGTLKVGIENLLNAFYVPPPNQAANFDDSFTAGQGMTASLGYEIFW</sequence>
<dbReference type="PROSITE" id="PS52016">
    <property type="entry name" value="TONB_DEPENDENT_REC_3"/>
    <property type="match status" value="1"/>
</dbReference>
<keyword evidence="5 9" id="KW-0798">TonB box</keyword>
<evidence type="ECO:0000256" key="4">
    <source>
        <dbReference type="ARBA" id="ARBA00022692"/>
    </source>
</evidence>
<comment type="subcellular location">
    <subcellularLocation>
        <location evidence="1 8">Cell outer membrane</location>
        <topology evidence="1 8">Multi-pass membrane protein</topology>
    </subcellularLocation>
</comment>
<evidence type="ECO:0000256" key="7">
    <source>
        <dbReference type="ARBA" id="ARBA00023237"/>
    </source>
</evidence>
<keyword evidence="14" id="KW-1185">Reference proteome</keyword>
<evidence type="ECO:0000256" key="10">
    <source>
        <dbReference type="SAM" id="SignalP"/>
    </source>
</evidence>
<evidence type="ECO:0000259" key="11">
    <source>
        <dbReference type="Pfam" id="PF00593"/>
    </source>
</evidence>
<dbReference type="Pfam" id="PF07715">
    <property type="entry name" value="Plug"/>
    <property type="match status" value="1"/>
</dbReference>
<keyword evidence="3 8" id="KW-1134">Transmembrane beta strand</keyword>
<dbReference type="InterPro" id="IPR036942">
    <property type="entry name" value="Beta-barrel_TonB_sf"/>
</dbReference>
<dbReference type="InterPro" id="IPR037066">
    <property type="entry name" value="Plug_dom_sf"/>
</dbReference>
<evidence type="ECO:0000256" key="8">
    <source>
        <dbReference type="PROSITE-ProRule" id="PRU01360"/>
    </source>
</evidence>
<evidence type="ECO:0000256" key="5">
    <source>
        <dbReference type="ARBA" id="ARBA00023077"/>
    </source>
</evidence>
<dbReference type="PANTHER" id="PTHR30069">
    <property type="entry name" value="TONB-DEPENDENT OUTER MEMBRANE RECEPTOR"/>
    <property type="match status" value="1"/>
</dbReference>
<evidence type="ECO:0000313" key="13">
    <source>
        <dbReference type="EMBL" id="NKE73550.1"/>
    </source>
</evidence>
<comment type="similarity">
    <text evidence="8 9">Belongs to the TonB-dependent receptor family.</text>
</comment>
<feature type="domain" description="TonB-dependent receptor plug" evidence="12">
    <location>
        <begin position="69"/>
        <end position="173"/>
    </location>
</feature>
<evidence type="ECO:0000256" key="3">
    <source>
        <dbReference type="ARBA" id="ARBA00022452"/>
    </source>
</evidence>
<accession>A0A7X6DUA9</accession>
<dbReference type="Pfam" id="PF00593">
    <property type="entry name" value="TonB_dep_Rec_b-barrel"/>
    <property type="match status" value="1"/>
</dbReference>
<feature type="chain" id="PRO_5030559486" evidence="10">
    <location>
        <begin position="36"/>
        <end position="715"/>
    </location>
</feature>
<evidence type="ECO:0000313" key="14">
    <source>
        <dbReference type="Proteomes" id="UP000534783"/>
    </source>
</evidence>
<gene>
    <name evidence="13" type="ORF">MNODULE_22575</name>
</gene>
<dbReference type="AlphaFoldDB" id="A0A7X6DUA9"/>